<organism evidence="1 2">
    <name type="scientific">Geobacter soli</name>
    <dbReference type="NCBI Taxonomy" id="1510391"/>
    <lineage>
        <taxon>Bacteria</taxon>
        <taxon>Pseudomonadati</taxon>
        <taxon>Thermodesulfobacteriota</taxon>
        <taxon>Desulfuromonadia</taxon>
        <taxon>Geobacterales</taxon>
        <taxon>Geobacteraceae</taxon>
        <taxon>Geobacter</taxon>
    </lineage>
</organism>
<comment type="caution">
    <text evidence="1">The sequence shown here is derived from an EMBL/GenBank/DDBJ whole genome shotgun (WGS) entry which is preliminary data.</text>
</comment>
<protein>
    <submittedName>
        <fullName evidence="1">Uncharacterized protein</fullName>
    </submittedName>
</protein>
<evidence type="ECO:0000313" key="1">
    <source>
        <dbReference type="EMBL" id="KIE41569.1"/>
    </source>
</evidence>
<dbReference type="AlphaFoldDB" id="A0A0C1TL39"/>
<dbReference type="RefSeq" id="WP_039643353.1">
    <property type="nucleotide sequence ID" value="NZ_JXBL01000001.1"/>
</dbReference>
<sequence>MEQDLLATIIDAETEIRERIAGEERRAAQMLAELRRELDDEAAREEGRLAAEVGRAVATAGDQARERAADLVRRAAARAERLSRIDQATLERRVLACLGRIVPEPEP</sequence>
<dbReference type="EMBL" id="JXBL01000001">
    <property type="protein sequence ID" value="KIE41569.1"/>
    <property type="molecule type" value="Genomic_DNA"/>
</dbReference>
<accession>A0A0C1TL39</accession>
<keyword evidence="2" id="KW-1185">Reference proteome</keyword>
<name>A0A0C1TL39_9BACT</name>
<reference evidence="1 2" key="1">
    <citation type="submission" date="2015-01" db="EMBL/GenBank/DDBJ databases">
        <title>Genome sequence of the anaerobic bacterium Geobacter soli GSS01, a dissimilatory Fe(III) reducer from soil.</title>
        <authorList>
            <person name="Yang G."/>
            <person name="Zhou S."/>
        </authorList>
    </citation>
    <scope>NUCLEOTIDE SEQUENCE [LARGE SCALE GENOMIC DNA]</scope>
    <source>
        <strain evidence="1 2">GSS01</strain>
    </source>
</reference>
<evidence type="ECO:0000313" key="2">
    <source>
        <dbReference type="Proteomes" id="UP000031433"/>
    </source>
</evidence>
<gene>
    <name evidence="1" type="ORF">SE37_02455</name>
</gene>
<dbReference type="Proteomes" id="UP000031433">
    <property type="component" value="Unassembled WGS sequence"/>
</dbReference>
<proteinExistence type="predicted"/>